<sequence length="159" mass="18336">MKDIFTVRYYKSDLLLTYLSVAALMAFFFFILIFTSNKALAVLMIVLLAATAVVMTVPTFLFYLKVDNDKMYVRSRSGKTYDFSLNDIQNVEHIQQSRGKYGSRFFLRIKTADNEVILHRSMKGFKELAAYLLNKYDSGEISTSVISKNCIKSLKQYIQ</sequence>
<name>W7UKR5_RUMFL</name>
<keyword evidence="3" id="KW-1185">Reference proteome</keyword>
<gene>
    <name evidence="2" type="ORF">RF007C_01860</name>
</gene>
<dbReference type="RefSeq" id="WP_019680438.1">
    <property type="nucleotide sequence ID" value="NZ_ATAX01000037.1"/>
</dbReference>
<evidence type="ECO:0000313" key="3">
    <source>
        <dbReference type="Proteomes" id="UP000019365"/>
    </source>
</evidence>
<accession>W7UKR5</accession>
<dbReference type="EMBL" id="ATAX01000037">
    <property type="protein sequence ID" value="EWM52144.1"/>
    <property type="molecule type" value="Genomic_DNA"/>
</dbReference>
<keyword evidence="1" id="KW-0812">Transmembrane</keyword>
<dbReference type="PATRIC" id="fig|1341157.4.peg.3204"/>
<evidence type="ECO:0000313" key="2">
    <source>
        <dbReference type="EMBL" id="EWM52144.1"/>
    </source>
</evidence>
<protein>
    <submittedName>
        <fullName evidence="2">Uncharacterized protein</fullName>
    </submittedName>
</protein>
<organism evidence="2 3">
    <name type="scientific">Ruminococcus flavefaciens 007c</name>
    <dbReference type="NCBI Taxonomy" id="1341157"/>
    <lineage>
        <taxon>Bacteria</taxon>
        <taxon>Bacillati</taxon>
        <taxon>Bacillota</taxon>
        <taxon>Clostridia</taxon>
        <taxon>Eubacteriales</taxon>
        <taxon>Oscillospiraceae</taxon>
        <taxon>Ruminococcus</taxon>
    </lineage>
</organism>
<feature type="transmembrane region" description="Helical" evidence="1">
    <location>
        <begin position="12"/>
        <end position="34"/>
    </location>
</feature>
<dbReference type="Proteomes" id="UP000019365">
    <property type="component" value="Unassembled WGS sequence"/>
</dbReference>
<reference evidence="2 3" key="1">
    <citation type="journal article" date="2014" name="PLoS ONE">
        <title>Rumen cellulosomics: divergent fiber-degrading strategies revealed by comparative genome-wide analysis of six ruminococcal strains.</title>
        <authorList>
            <person name="Dassa B."/>
            <person name="Borovok I."/>
            <person name="Ruimy-Israeli V."/>
            <person name="Lamed R."/>
            <person name="Flint H.J."/>
            <person name="Duncan S.H."/>
            <person name="Henrissat B."/>
            <person name="Coutinho P."/>
            <person name="Morrison M."/>
            <person name="Mosoni P."/>
            <person name="Yeoman C.J."/>
            <person name="White B.A."/>
            <person name="Bayer E.A."/>
        </authorList>
    </citation>
    <scope>NUCLEOTIDE SEQUENCE [LARGE SCALE GENOMIC DNA]</scope>
    <source>
        <strain evidence="2 3">007c</strain>
    </source>
</reference>
<keyword evidence="1" id="KW-1133">Transmembrane helix</keyword>
<dbReference type="OrthoDB" id="9988897at2"/>
<keyword evidence="1" id="KW-0472">Membrane</keyword>
<evidence type="ECO:0000256" key="1">
    <source>
        <dbReference type="SAM" id="Phobius"/>
    </source>
</evidence>
<comment type="caution">
    <text evidence="2">The sequence shown here is derived from an EMBL/GenBank/DDBJ whole genome shotgun (WGS) entry which is preliminary data.</text>
</comment>
<feature type="transmembrane region" description="Helical" evidence="1">
    <location>
        <begin position="40"/>
        <end position="64"/>
    </location>
</feature>
<proteinExistence type="predicted"/>
<dbReference type="AlphaFoldDB" id="W7UKR5"/>